<feature type="coiled-coil region" evidence="4">
    <location>
        <begin position="798"/>
        <end position="968"/>
    </location>
</feature>
<comment type="subunit">
    <text evidence="2">Heterodimer of SbcC and SbcD.</text>
</comment>
<keyword evidence="7" id="KW-1185">Reference proteome</keyword>
<evidence type="ECO:0000259" key="5">
    <source>
        <dbReference type="Pfam" id="PF13476"/>
    </source>
</evidence>
<feature type="domain" description="Rad50/SbcC-type AAA" evidence="5">
    <location>
        <begin position="6"/>
        <end position="285"/>
    </location>
</feature>
<protein>
    <recommendedName>
        <fullName evidence="3">Nuclease SbcCD subunit C</fullName>
    </recommendedName>
</protein>
<dbReference type="PANTHER" id="PTHR32114">
    <property type="entry name" value="ABC TRANSPORTER ABCH.3"/>
    <property type="match status" value="1"/>
</dbReference>
<name>A0A8J2YL64_9BACL</name>
<evidence type="ECO:0000256" key="3">
    <source>
        <dbReference type="ARBA" id="ARBA00013368"/>
    </source>
</evidence>
<dbReference type="Gene3D" id="1.10.287.1490">
    <property type="match status" value="1"/>
</dbReference>
<evidence type="ECO:0000313" key="7">
    <source>
        <dbReference type="Proteomes" id="UP000628775"/>
    </source>
</evidence>
<organism evidence="6 7">
    <name type="scientific">Pullulanibacillus camelliae</name>
    <dbReference type="NCBI Taxonomy" id="1707096"/>
    <lineage>
        <taxon>Bacteria</taxon>
        <taxon>Bacillati</taxon>
        <taxon>Bacillota</taxon>
        <taxon>Bacilli</taxon>
        <taxon>Bacillales</taxon>
        <taxon>Sporolactobacillaceae</taxon>
        <taxon>Pullulanibacillus</taxon>
    </lineage>
</organism>
<reference evidence="6" key="1">
    <citation type="journal article" date="2014" name="Int. J. Syst. Evol. Microbiol.">
        <title>Complete genome sequence of Corynebacterium casei LMG S-19264T (=DSM 44701T), isolated from a smear-ripened cheese.</title>
        <authorList>
            <consortium name="US DOE Joint Genome Institute (JGI-PGF)"/>
            <person name="Walter F."/>
            <person name="Albersmeier A."/>
            <person name="Kalinowski J."/>
            <person name="Ruckert C."/>
        </authorList>
    </citation>
    <scope>NUCLEOTIDE SEQUENCE</scope>
    <source>
        <strain evidence="6">CGMCC 1.15371</strain>
    </source>
</reference>
<dbReference type="InterPro" id="IPR027417">
    <property type="entry name" value="P-loop_NTPase"/>
</dbReference>
<comment type="similarity">
    <text evidence="1">Belongs to the SMC family. SbcC subfamily.</text>
</comment>
<dbReference type="Proteomes" id="UP000628775">
    <property type="component" value="Unassembled WGS sequence"/>
</dbReference>
<accession>A0A8J2YL64</accession>
<dbReference type="RefSeq" id="WP_188696325.1">
    <property type="nucleotide sequence ID" value="NZ_BMIR01000017.1"/>
</dbReference>
<feature type="coiled-coil region" evidence="4">
    <location>
        <begin position="346"/>
        <end position="455"/>
    </location>
</feature>
<comment type="caution">
    <text evidence="6">The sequence shown here is derived from an EMBL/GenBank/DDBJ whole genome shotgun (WGS) entry which is preliminary data.</text>
</comment>
<proteinExistence type="inferred from homology"/>
<dbReference type="SUPFAM" id="SSF52540">
    <property type="entry name" value="P-loop containing nucleoside triphosphate hydrolases"/>
    <property type="match status" value="1"/>
</dbReference>
<dbReference type="PANTHER" id="PTHR32114:SF2">
    <property type="entry name" value="ABC TRANSPORTER ABCH.3"/>
    <property type="match status" value="1"/>
</dbReference>
<dbReference type="AlphaFoldDB" id="A0A8J2YL64"/>
<feature type="coiled-coil region" evidence="4">
    <location>
        <begin position="710"/>
        <end position="768"/>
    </location>
</feature>
<evidence type="ECO:0000256" key="1">
    <source>
        <dbReference type="ARBA" id="ARBA00006930"/>
    </source>
</evidence>
<feature type="coiled-coil region" evidence="4">
    <location>
        <begin position="184"/>
        <end position="317"/>
    </location>
</feature>
<dbReference type="GO" id="GO:0016887">
    <property type="term" value="F:ATP hydrolysis activity"/>
    <property type="evidence" value="ECO:0007669"/>
    <property type="project" value="InterPro"/>
</dbReference>
<evidence type="ECO:0000256" key="2">
    <source>
        <dbReference type="ARBA" id="ARBA00011322"/>
    </source>
</evidence>
<evidence type="ECO:0000256" key="4">
    <source>
        <dbReference type="SAM" id="Coils"/>
    </source>
</evidence>
<evidence type="ECO:0000313" key="6">
    <source>
        <dbReference type="EMBL" id="GGE50226.1"/>
    </source>
</evidence>
<reference evidence="6" key="2">
    <citation type="submission" date="2020-09" db="EMBL/GenBank/DDBJ databases">
        <authorList>
            <person name="Sun Q."/>
            <person name="Zhou Y."/>
        </authorList>
    </citation>
    <scope>NUCLEOTIDE SEQUENCE</scope>
    <source>
        <strain evidence="6">CGMCC 1.15371</strain>
    </source>
</reference>
<keyword evidence="4" id="KW-0175">Coiled coil</keyword>
<sequence length="1136" mass="131177">MRPIELSVAGLHSFREKQTIDFTQLVDGGVFGIFGPTGSGKSSLLDAMTLALYGKVERATGNTQGILNHAENEISVAFTFDLGVDAPKRYRVERVYKRAKNDGLTIGSCRLRFLSGETPEVLADKERDVTQAIKDLLGLTHDDFTRAVVLPQGKFADFLTLKGAERRRMLQRLFHLEKYGDRLNEKIRERVTNTERRLEAIEAEEHGLGDASDAALKTSEAKYREAEQAANDYQKQLNDVKQRFDGAKTQWETQQNLLDYEKQEQTLKNEQAEIEQLRQQLKQAERVSKVMPYVSSFEEAKEAALQAEKSLEIIKQQFMESQKAEQVAVAAYEQAQAALIKKQPEYDKEKMALQQAQRVQADLEDRQKQVSALQEQLQQQLQALQEKRQLQNKLQAKLNEKKEQLQGWQVSRQEIAVTSEQREQVQQALADKQQIKNDEQTFKEWQQRLHEAGEKQQAVKERLDTSRRQYTAILEGLLQSFSRYEAIYLRLAETSSKLHMLQDWLAVKESEREEAYQVAYKHALAQQLTRQLVAGEPCPVCGSTHHTKKAEDDLAETSLQQLEDLRRFYKKCQEWIQQTLQTIGSQQAALEQRVQHIQQLEEGHVPNLKAIPTSDPLPVSEWKQEDLKQWINQTSRELKALKQDVLGIDTSLQQQQSAFRSASTNQTKLESEWTALSEQVNDYQRHVEQLNITLQGRYKAWAVNHVGIEIEDLEQLKTDIQAKDQKLQKLQEAMDQLTRQIDEDVQQHETLEKDRLNLEQRYTETRATWNEINRSREALEQQLQEILQGKEINPFAALDQLEKEWQLLQSNEKEAKRALDDIKQQRFTLEKQYSNAQALFQQAVERKQLAEAQLQEQMAQYKFEALTVIQQGYLSDSAIEALRSRIESFDEQYRYLKKEIERLRKRLGAERLTEEDMKKLHNQVTHLEEQRDQSLKLQAALEKEWQSIKEKNQRFKVLEKEKIEFAERHGQLQKLQAVFRGNSFVEFIAEEQLMQISRMASDRLAHLTHGRYAIEVDTSGGFVIRDDANGGIRRPVSTLSGGETFLTSLALALSLSMQVQLRGEVPLQFFFLDEGFGTLDPELLDTVVTALEKLHTENMAIGVISHVPELRERLPKKIFVEPAEASGRGSRIRYVI</sequence>
<gene>
    <name evidence="6" type="primary">sbcC</name>
    <name evidence="6" type="ORF">GCM10011391_31230</name>
</gene>
<dbReference type="GO" id="GO:0006302">
    <property type="term" value="P:double-strand break repair"/>
    <property type="evidence" value="ECO:0007669"/>
    <property type="project" value="InterPro"/>
</dbReference>
<dbReference type="Pfam" id="PF13558">
    <property type="entry name" value="SbcC_Walker_B"/>
    <property type="match status" value="1"/>
</dbReference>
<dbReference type="EMBL" id="BMIR01000017">
    <property type="protein sequence ID" value="GGE50226.1"/>
    <property type="molecule type" value="Genomic_DNA"/>
</dbReference>
<dbReference type="Gene3D" id="3.40.50.300">
    <property type="entry name" value="P-loop containing nucleotide triphosphate hydrolases"/>
    <property type="match status" value="2"/>
</dbReference>
<dbReference type="InterPro" id="IPR038729">
    <property type="entry name" value="Rad50/SbcC_AAA"/>
</dbReference>
<dbReference type="Pfam" id="PF13476">
    <property type="entry name" value="AAA_23"/>
    <property type="match status" value="1"/>
</dbReference>